<dbReference type="AlphaFoldDB" id="A0A200PSJ6"/>
<gene>
    <name evidence="3" type="ORF">BVC80_8887g22</name>
</gene>
<dbReference type="PROSITE" id="PS50181">
    <property type="entry name" value="FBOX"/>
    <property type="match status" value="1"/>
</dbReference>
<proteinExistence type="predicted"/>
<evidence type="ECO:0000313" key="3">
    <source>
        <dbReference type="EMBL" id="OVA01184.1"/>
    </source>
</evidence>
<dbReference type="SMART" id="SM00256">
    <property type="entry name" value="FBOX"/>
    <property type="match status" value="1"/>
</dbReference>
<evidence type="ECO:0000313" key="4">
    <source>
        <dbReference type="Proteomes" id="UP000195402"/>
    </source>
</evidence>
<dbReference type="InterPro" id="IPR001810">
    <property type="entry name" value="F-box_dom"/>
</dbReference>
<name>A0A200PSJ6_MACCD</name>
<dbReference type="OMA" id="QRPNLPH"/>
<dbReference type="EMBL" id="MVGT01004167">
    <property type="protein sequence ID" value="OVA01184.1"/>
    <property type="molecule type" value="Genomic_DNA"/>
</dbReference>
<dbReference type="Gene3D" id="1.20.1280.50">
    <property type="match status" value="1"/>
</dbReference>
<dbReference type="Gene3D" id="3.10.20.90">
    <property type="entry name" value="Phosphatidylinositol 3-kinase Catalytic Subunit, Chain A, domain 1"/>
    <property type="match status" value="1"/>
</dbReference>
<accession>A0A200PSJ6</accession>
<dbReference type="InterPro" id="IPR036047">
    <property type="entry name" value="F-box-like_dom_sf"/>
</dbReference>
<dbReference type="PANTHER" id="PTHR47602:SF2">
    <property type="entry name" value="F-BOX PROTEIN SKIP22"/>
    <property type="match status" value="1"/>
</dbReference>
<evidence type="ECO:0000259" key="2">
    <source>
        <dbReference type="PROSITE" id="PS50181"/>
    </source>
</evidence>
<comment type="caution">
    <text evidence="3">The sequence shown here is derived from an EMBL/GenBank/DDBJ whole genome shotgun (WGS) entry which is preliminary data.</text>
</comment>
<feature type="region of interest" description="Disordered" evidence="1">
    <location>
        <begin position="139"/>
        <end position="169"/>
    </location>
</feature>
<dbReference type="FunCoup" id="A0A200PSJ6">
    <property type="interactions" value="2090"/>
</dbReference>
<dbReference type="SUPFAM" id="SSF81383">
    <property type="entry name" value="F-box domain"/>
    <property type="match status" value="1"/>
</dbReference>
<keyword evidence="4" id="KW-1185">Reference proteome</keyword>
<protein>
    <submittedName>
        <fullName evidence="3">F-box domain</fullName>
    </submittedName>
</protein>
<organism evidence="3 4">
    <name type="scientific">Macleaya cordata</name>
    <name type="common">Five-seeded plume-poppy</name>
    <name type="synonym">Bocconia cordata</name>
    <dbReference type="NCBI Taxonomy" id="56857"/>
    <lineage>
        <taxon>Eukaryota</taxon>
        <taxon>Viridiplantae</taxon>
        <taxon>Streptophyta</taxon>
        <taxon>Embryophyta</taxon>
        <taxon>Tracheophyta</taxon>
        <taxon>Spermatophyta</taxon>
        <taxon>Magnoliopsida</taxon>
        <taxon>Ranunculales</taxon>
        <taxon>Papaveraceae</taxon>
        <taxon>Papaveroideae</taxon>
        <taxon>Macleaya</taxon>
    </lineage>
</organism>
<dbReference type="Pfam" id="PF12937">
    <property type="entry name" value="F-box-like"/>
    <property type="match status" value="1"/>
</dbReference>
<dbReference type="PANTHER" id="PTHR47602">
    <property type="entry name" value="F-BOX PROTEIN SKIP22"/>
    <property type="match status" value="1"/>
</dbReference>
<reference evidence="3 4" key="1">
    <citation type="journal article" date="2017" name="Mol. Plant">
        <title>The Genome of Medicinal Plant Macleaya cordata Provides New Insights into Benzylisoquinoline Alkaloids Metabolism.</title>
        <authorList>
            <person name="Liu X."/>
            <person name="Liu Y."/>
            <person name="Huang P."/>
            <person name="Ma Y."/>
            <person name="Qing Z."/>
            <person name="Tang Q."/>
            <person name="Cao H."/>
            <person name="Cheng P."/>
            <person name="Zheng Y."/>
            <person name="Yuan Z."/>
            <person name="Zhou Y."/>
            <person name="Liu J."/>
            <person name="Tang Z."/>
            <person name="Zhuo Y."/>
            <person name="Zhang Y."/>
            <person name="Yu L."/>
            <person name="Huang J."/>
            <person name="Yang P."/>
            <person name="Peng Q."/>
            <person name="Zhang J."/>
            <person name="Jiang W."/>
            <person name="Zhang Z."/>
            <person name="Lin K."/>
            <person name="Ro D.K."/>
            <person name="Chen X."/>
            <person name="Xiong X."/>
            <person name="Shang Y."/>
            <person name="Huang S."/>
            <person name="Zeng J."/>
        </authorList>
    </citation>
    <scope>NUCLEOTIDE SEQUENCE [LARGE SCALE GENOMIC DNA]</scope>
    <source>
        <strain evidence="4">cv. BLH2017</strain>
        <tissue evidence="3">Root</tissue>
    </source>
</reference>
<dbReference type="Gene3D" id="3.40.1000.30">
    <property type="match status" value="1"/>
</dbReference>
<feature type="compositionally biased region" description="Polar residues" evidence="1">
    <location>
        <begin position="155"/>
        <end position="166"/>
    </location>
</feature>
<sequence>MKLRIRSLESKETLKIQTPSPSSLQDLKNAIVDKISAAASFENLQLSLNRKDKIDASPHDSLQSLGIASGDLIFYTLDPNLFSGNTLTQIPIPREESFRYHVSNPNQTLEQGDSSHFPHNSDFISLKTDETLTLATKEENPNTSNLEKTIEKGESSNLSHNSNFDSGKTEETITLAPEEENMEIPDDENPNVVVEKISSVPCFLKKVLKEEVSNIEGDYKLSIIAVHAVFLESGFVAFDSVKKKKIDGFQLPEGWATKSTTLSVKYTVQDLLGSGSDEVETVSLVFQTLGKFVNVYGSLSRKGKDLYRLCLDKSQFVPSINFVWLNCDSTDAMDLEDESSSNSKSSHESKVFEFWKIAKDGLALPLLIDLCDKTGLASPPCFTLLPTDLKLRILEFLPGVDIARLGCVSSELKYLSSNNDLWKQKVEKEFEQSDIERVQNEHWKERFVACWEVKKRGMLSVRRVLRRPYTSMGRIPDSLLFHLPGRRPLAFPGMIGGDHDLFPVPFGSQRIPRNPARRQFMPGCNLGGFYD</sequence>
<dbReference type="OrthoDB" id="101791at2759"/>
<dbReference type="Proteomes" id="UP000195402">
    <property type="component" value="Unassembled WGS sequence"/>
</dbReference>
<evidence type="ECO:0000256" key="1">
    <source>
        <dbReference type="SAM" id="MobiDB-lite"/>
    </source>
</evidence>
<feature type="domain" description="F-box" evidence="2">
    <location>
        <begin position="379"/>
        <end position="425"/>
    </location>
</feature>
<dbReference type="CDD" id="cd22165">
    <property type="entry name" value="F-box_AtSKIP22-like"/>
    <property type="match status" value="1"/>
</dbReference>
<dbReference type="InParanoid" id="A0A200PSJ6"/>